<evidence type="ECO:0000256" key="3">
    <source>
        <dbReference type="ARBA" id="ARBA00022454"/>
    </source>
</evidence>
<keyword evidence="4 12" id="KW-0132">Cell division</keyword>
<evidence type="ECO:0000256" key="7">
    <source>
        <dbReference type="ARBA" id="ARBA00023054"/>
    </source>
</evidence>
<dbReference type="Proteomes" id="UP000683360">
    <property type="component" value="Unassembled WGS sequence"/>
</dbReference>
<evidence type="ECO:0000256" key="12">
    <source>
        <dbReference type="RuleBase" id="RU368011"/>
    </source>
</evidence>
<dbReference type="GO" id="GO:0007059">
    <property type="term" value="P:chromosome segregation"/>
    <property type="evidence" value="ECO:0007669"/>
    <property type="project" value="TreeGrafter"/>
</dbReference>
<dbReference type="PANTHER" id="PTHR22142">
    <property type="match status" value="1"/>
</dbReference>
<dbReference type="GO" id="GO:0005634">
    <property type="term" value="C:nucleus"/>
    <property type="evidence" value="ECO:0007669"/>
    <property type="project" value="UniProtKB-SubCell"/>
</dbReference>
<dbReference type="EMBL" id="CAJPWZ010001055">
    <property type="protein sequence ID" value="CAG2206576.1"/>
    <property type="molecule type" value="Genomic_DNA"/>
</dbReference>
<keyword evidence="8 12" id="KW-0539">Nucleus</keyword>
<keyword evidence="15" id="KW-1185">Reference proteome</keyword>
<keyword evidence="6 12" id="KW-0995">Kinetochore</keyword>
<dbReference type="AlphaFoldDB" id="A0A8S3RB55"/>
<evidence type="ECO:0000256" key="6">
    <source>
        <dbReference type="ARBA" id="ARBA00022838"/>
    </source>
</evidence>
<dbReference type="InterPro" id="IPR013252">
    <property type="entry name" value="Ndc80_Spc24"/>
</dbReference>
<keyword evidence="3 12" id="KW-0158">Chromosome</keyword>
<dbReference type="Pfam" id="PF08286">
    <property type="entry name" value="Spc24"/>
    <property type="match status" value="1"/>
</dbReference>
<evidence type="ECO:0000256" key="8">
    <source>
        <dbReference type="ARBA" id="ARBA00023242"/>
    </source>
</evidence>
<dbReference type="GO" id="GO:0051301">
    <property type="term" value="P:cell division"/>
    <property type="evidence" value="ECO:0007669"/>
    <property type="project" value="UniProtKB-UniRule"/>
</dbReference>
<feature type="coiled-coil region" evidence="13">
    <location>
        <begin position="135"/>
        <end position="172"/>
    </location>
</feature>
<evidence type="ECO:0000256" key="1">
    <source>
        <dbReference type="ARBA" id="ARBA00007804"/>
    </source>
</evidence>
<reference evidence="14" key="1">
    <citation type="submission" date="2021-03" db="EMBL/GenBank/DDBJ databases">
        <authorList>
            <person name="Bekaert M."/>
        </authorList>
    </citation>
    <scope>NUCLEOTIDE SEQUENCE</scope>
</reference>
<keyword evidence="10 12" id="KW-0137">Centromere</keyword>
<gene>
    <name evidence="14" type="ORF">MEDL_20908</name>
</gene>
<evidence type="ECO:0000256" key="5">
    <source>
        <dbReference type="ARBA" id="ARBA00022776"/>
    </source>
</evidence>
<comment type="subcellular location">
    <subcellularLocation>
        <location evidence="12">Nucleus</location>
    </subcellularLocation>
    <subcellularLocation>
        <location evidence="12">Chromosome</location>
        <location evidence="12">Centromere</location>
        <location evidence="12">Kinetochore</location>
    </subcellularLocation>
</comment>
<dbReference type="GO" id="GO:0031262">
    <property type="term" value="C:Ndc80 complex"/>
    <property type="evidence" value="ECO:0007669"/>
    <property type="project" value="TreeGrafter"/>
</dbReference>
<dbReference type="GO" id="GO:0008017">
    <property type="term" value="F:microtubule binding"/>
    <property type="evidence" value="ECO:0007669"/>
    <property type="project" value="TreeGrafter"/>
</dbReference>
<evidence type="ECO:0000313" key="15">
    <source>
        <dbReference type="Proteomes" id="UP000683360"/>
    </source>
</evidence>
<protein>
    <recommendedName>
        <fullName evidence="2 12">Kinetochore protein Spc24</fullName>
    </recommendedName>
</protein>
<evidence type="ECO:0000256" key="11">
    <source>
        <dbReference type="ARBA" id="ARBA00045419"/>
    </source>
</evidence>
<comment type="function">
    <text evidence="11">Acts as a component of the essential kinetochore-associated NDC80 complex, which is required for chromosome segregation and spindle checkpoint activity. Required for kinetochore integrity and the organization of stable microtubule binding sites in the outer plate of the kinetochore. The NDC80 complex synergistically enhances the affinity of the SKA1 complex for microtubules and may allow the NDC80 complex to track depolymerizing microtubules.</text>
</comment>
<name>A0A8S3RB55_MYTED</name>
<evidence type="ECO:0000256" key="9">
    <source>
        <dbReference type="ARBA" id="ARBA00023306"/>
    </source>
</evidence>
<keyword evidence="5 12" id="KW-0498">Mitosis</keyword>
<keyword evidence="9 12" id="KW-0131">Cell cycle</keyword>
<dbReference type="OrthoDB" id="6432863at2759"/>
<comment type="similarity">
    <text evidence="1 12">Belongs to the SPC24 family.</text>
</comment>
<sequence length="238" mass="28131">MFSFRLPFCTSRDQNILFRNVCPKFSKDFDHRVPDKMDDSLNEPEYIVRLAEELITVIDNEKIENTLLDNIVKEWQKILEIREIQKAQTKQVFQEVMQMESAEEANYQKSQTACQHLNQEGQSLEQLVSQQKEGLANVVSTCERLQQNLEACQQESQKLELERQEVEKQKKISIPKTRHDITLYKLITNLHWQLDTPQNELKGYVCGNTEVKPFTFNKEQVSKFDIVNSLWDMIEEDW</sequence>
<dbReference type="Gene3D" id="3.30.160.570">
    <property type="entry name" value="Ncd80 complex, Spc24 subunit"/>
    <property type="match status" value="1"/>
</dbReference>
<evidence type="ECO:0000256" key="10">
    <source>
        <dbReference type="ARBA" id="ARBA00023328"/>
    </source>
</evidence>
<evidence type="ECO:0000256" key="2">
    <source>
        <dbReference type="ARBA" id="ARBA00013690"/>
    </source>
</evidence>
<keyword evidence="7 13" id="KW-0175">Coiled coil</keyword>
<proteinExistence type="inferred from homology"/>
<comment type="caution">
    <text evidence="14">The sequence shown here is derived from an EMBL/GenBank/DDBJ whole genome shotgun (WGS) entry which is preliminary data.</text>
</comment>
<evidence type="ECO:0000256" key="4">
    <source>
        <dbReference type="ARBA" id="ARBA00022618"/>
    </source>
</evidence>
<organism evidence="14 15">
    <name type="scientific">Mytilus edulis</name>
    <name type="common">Blue mussel</name>
    <dbReference type="NCBI Taxonomy" id="6550"/>
    <lineage>
        <taxon>Eukaryota</taxon>
        <taxon>Metazoa</taxon>
        <taxon>Spiralia</taxon>
        <taxon>Lophotrochozoa</taxon>
        <taxon>Mollusca</taxon>
        <taxon>Bivalvia</taxon>
        <taxon>Autobranchia</taxon>
        <taxon>Pteriomorphia</taxon>
        <taxon>Mytilida</taxon>
        <taxon>Mytiloidea</taxon>
        <taxon>Mytilidae</taxon>
        <taxon>Mytilinae</taxon>
        <taxon>Mytilus</taxon>
    </lineage>
</organism>
<comment type="subunit">
    <text evidence="12">Component of the NDC80 complex.</text>
</comment>
<evidence type="ECO:0000256" key="13">
    <source>
        <dbReference type="SAM" id="Coils"/>
    </source>
</evidence>
<accession>A0A8S3RB55</accession>
<dbReference type="PANTHER" id="PTHR22142:SF2">
    <property type="entry name" value="KINETOCHORE PROTEIN SPC24"/>
    <property type="match status" value="1"/>
</dbReference>
<evidence type="ECO:0000313" key="14">
    <source>
        <dbReference type="EMBL" id="CAG2206576.1"/>
    </source>
</evidence>